<dbReference type="EMBL" id="QSQU01000021">
    <property type="protein sequence ID" value="RGK60612.1"/>
    <property type="molecule type" value="Genomic_DNA"/>
</dbReference>
<comment type="caution">
    <text evidence="2">The sequence shown here is derived from an EMBL/GenBank/DDBJ whole genome shotgun (WGS) entry which is preliminary data.</text>
</comment>
<accession>A0A3E4NBS7</accession>
<sequence>MNKPQEIANSIILKTYKNNGKIEFAKLNLEADWQLLAQVNEILKEYGSLYGELSNETWHSYSLNAYGSDFASQGAFQGLEQERKIDRTAKRFSILAVAIAFASLIVSIIAICK</sequence>
<reference evidence="2 3" key="1">
    <citation type="submission" date="2018-08" db="EMBL/GenBank/DDBJ databases">
        <title>A genome reference for cultivated species of the human gut microbiota.</title>
        <authorList>
            <person name="Zou Y."/>
            <person name="Xue W."/>
            <person name="Luo G."/>
        </authorList>
    </citation>
    <scope>NUCLEOTIDE SEQUENCE [LARGE SCALE GENOMIC DNA]</scope>
    <source>
        <strain evidence="2 3">TF10-34</strain>
    </source>
</reference>
<evidence type="ECO:0000313" key="2">
    <source>
        <dbReference type="EMBL" id="RGK60612.1"/>
    </source>
</evidence>
<keyword evidence="1" id="KW-0472">Membrane</keyword>
<proteinExistence type="predicted"/>
<organism evidence="2 3">
    <name type="scientific">Bacteroides xylanisolvens</name>
    <dbReference type="NCBI Taxonomy" id="371601"/>
    <lineage>
        <taxon>Bacteria</taxon>
        <taxon>Pseudomonadati</taxon>
        <taxon>Bacteroidota</taxon>
        <taxon>Bacteroidia</taxon>
        <taxon>Bacteroidales</taxon>
        <taxon>Bacteroidaceae</taxon>
        <taxon>Bacteroides</taxon>
    </lineage>
</organism>
<dbReference type="AlphaFoldDB" id="A0A3E4NBS7"/>
<evidence type="ECO:0000256" key="1">
    <source>
        <dbReference type="SAM" id="Phobius"/>
    </source>
</evidence>
<dbReference type="RefSeq" id="WP_117684227.1">
    <property type="nucleotide sequence ID" value="NZ_JADNHC010000013.1"/>
</dbReference>
<keyword evidence="1" id="KW-1133">Transmembrane helix</keyword>
<evidence type="ECO:0000313" key="3">
    <source>
        <dbReference type="Proteomes" id="UP000261210"/>
    </source>
</evidence>
<gene>
    <name evidence="2" type="ORF">DXD03_14935</name>
</gene>
<dbReference type="Proteomes" id="UP000261210">
    <property type="component" value="Unassembled WGS sequence"/>
</dbReference>
<keyword evidence="1" id="KW-0812">Transmembrane</keyword>
<name>A0A3E4NBS7_9BACE</name>
<feature type="transmembrane region" description="Helical" evidence="1">
    <location>
        <begin position="92"/>
        <end position="111"/>
    </location>
</feature>
<protein>
    <submittedName>
        <fullName evidence="2">Uncharacterized protein</fullName>
    </submittedName>
</protein>